<keyword evidence="2" id="KW-1185">Reference proteome</keyword>
<comment type="caution">
    <text evidence="1">The sequence shown here is derived from an EMBL/GenBank/DDBJ whole genome shotgun (WGS) entry which is preliminary data.</text>
</comment>
<protein>
    <submittedName>
        <fullName evidence="1">Uncharacterized protein</fullName>
    </submittedName>
</protein>
<reference evidence="2" key="1">
    <citation type="journal article" date="2019" name="Int. J. Syst. Evol. Microbiol.">
        <title>The Global Catalogue of Microorganisms (GCM) 10K type strain sequencing project: providing services to taxonomists for standard genome sequencing and annotation.</title>
        <authorList>
            <consortium name="The Broad Institute Genomics Platform"/>
            <consortium name="The Broad Institute Genome Sequencing Center for Infectious Disease"/>
            <person name="Wu L."/>
            <person name="Ma J."/>
        </authorList>
    </citation>
    <scope>NUCLEOTIDE SEQUENCE [LARGE SCALE GENOMIC DNA]</scope>
    <source>
        <strain evidence="2">JCM 16924</strain>
    </source>
</reference>
<dbReference type="EMBL" id="BAAAZX010000026">
    <property type="protein sequence ID" value="GAA4017624.1"/>
    <property type="molecule type" value="Genomic_DNA"/>
</dbReference>
<sequence>MVAAVSRAAETAAADISFRLEEREVRKGLPFVAVLRAARSGGRIASAMKRRGVKPGGMKPGGG</sequence>
<name>A0ABP7SX50_9ACTN</name>
<accession>A0ABP7SX50</accession>
<gene>
    <name evidence="1" type="ORF">GCM10022232_71470</name>
</gene>
<evidence type="ECO:0000313" key="1">
    <source>
        <dbReference type="EMBL" id="GAA4017624.1"/>
    </source>
</evidence>
<organism evidence="1 2">
    <name type="scientific">Streptomyces plumbiresistens</name>
    <dbReference type="NCBI Taxonomy" id="511811"/>
    <lineage>
        <taxon>Bacteria</taxon>
        <taxon>Bacillati</taxon>
        <taxon>Actinomycetota</taxon>
        <taxon>Actinomycetes</taxon>
        <taxon>Kitasatosporales</taxon>
        <taxon>Streptomycetaceae</taxon>
        <taxon>Streptomyces</taxon>
    </lineage>
</organism>
<evidence type="ECO:0000313" key="2">
    <source>
        <dbReference type="Proteomes" id="UP001500456"/>
    </source>
</evidence>
<proteinExistence type="predicted"/>
<dbReference type="Proteomes" id="UP001500456">
    <property type="component" value="Unassembled WGS sequence"/>
</dbReference>